<reference evidence="1 2" key="1">
    <citation type="submission" date="2017-12" db="EMBL/GenBank/DDBJ databases">
        <title>Rapid rising of carbapenem-resistant Enterobacteriaceae(CRE) and emergence of colistin resistance genemcr-1 in CRE in the hospital of Henan, China.</title>
        <authorList>
            <person name="Sun Q."/>
            <person name="Zhang R."/>
            <person name="Li Y."/>
            <person name="Shen Y."/>
            <person name="Zhang Y."/>
            <person name="Yang J."/>
            <person name="Shu L."/>
            <person name="Zhou H."/>
            <person name="Wang Y."/>
            <person name="Wang B."/>
            <person name="Shen Z."/>
        </authorList>
    </citation>
    <scope>NUCLEOTIDE SEQUENCE [LARGE SCALE GENOMIC DNA]</scope>
    <source>
        <strain evidence="1 2">3512</strain>
    </source>
</reference>
<accession>A0AAP8LDE7</accession>
<dbReference type="Proteomes" id="UP000233549">
    <property type="component" value="Unassembled WGS sequence"/>
</dbReference>
<sequence>MILINKYTPPTQEDLARLKSAINYSGNQMAGLAGVASDSQWRKYTGGESPRVMSRHILFYIAAQLVLSDEQLNNVINKMRDIGAEIK</sequence>
<dbReference type="EMBL" id="PITP01000010">
    <property type="protein sequence ID" value="PKD89643.1"/>
    <property type="molecule type" value="Genomic_DNA"/>
</dbReference>
<protein>
    <submittedName>
        <fullName evidence="1">Transcriptional regulator</fullName>
    </submittedName>
</protein>
<gene>
    <name evidence="1" type="ORF">CWS33_12545</name>
</gene>
<organism evidence="1 2">
    <name type="scientific">Escherichia coli</name>
    <dbReference type="NCBI Taxonomy" id="562"/>
    <lineage>
        <taxon>Bacteria</taxon>
        <taxon>Pseudomonadati</taxon>
        <taxon>Pseudomonadota</taxon>
        <taxon>Gammaproteobacteria</taxon>
        <taxon>Enterobacterales</taxon>
        <taxon>Enterobacteriaceae</taxon>
        <taxon>Escherichia</taxon>
    </lineage>
</organism>
<name>A0AAP8LDE7_ECOLX</name>
<evidence type="ECO:0000313" key="1">
    <source>
        <dbReference type="EMBL" id="PKD89643.1"/>
    </source>
</evidence>
<proteinExistence type="predicted"/>
<dbReference type="AlphaFoldDB" id="A0AAP8LDE7"/>
<comment type="caution">
    <text evidence="1">The sequence shown here is derived from an EMBL/GenBank/DDBJ whole genome shotgun (WGS) entry which is preliminary data.</text>
</comment>
<evidence type="ECO:0000313" key="2">
    <source>
        <dbReference type="Proteomes" id="UP000233549"/>
    </source>
</evidence>